<feature type="transmembrane region" description="Helical" evidence="2">
    <location>
        <begin position="68"/>
        <end position="90"/>
    </location>
</feature>
<dbReference type="Pfam" id="PF07841">
    <property type="entry name" value="DM4_12"/>
    <property type="match status" value="1"/>
</dbReference>
<organism evidence="3 4">
    <name type="scientific">Varroa destructor</name>
    <name type="common">Honeybee mite</name>
    <dbReference type="NCBI Taxonomy" id="109461"/>
    <lineage>
        <taxon>Eukaryota</taxon>
        <taxon>Metazoa</taxon>
        <taxon>Ecdysozoa</taxon>
        <taxon>Arthropoda</taxon>
        <taxon>Chelicerata</taxon>
        <taxon>Arachnida</taxon>
        <taxon>Acari</taxon>
        <taxon>Parasitiformes</taxon>
        <taxon>Mesostigmata</taxon>
        <taxon>Gamasina</taxon>
        <taxon>Dermanyssoidea</taxon>
        <taxon>Varroidae</taxon>
        <taxon>Varroa</taxon>
    </lineage>
</organism>
<dbReference type="RefSeq" id="XP_022663282.1">
    <property type="nucleotide sequence ID" value="XM_022807547.1"/>
</dbReference>
<feature type="region of interest" description="Disordered" evidence="1">
    <location>
        <begin position="213"/>
        <end position="233"/>
    </location>
</feature>
<accession>A0A7M7K8Q2</accession>
<dbReference type="Proteomes" id="UP000594260">
    <property type="component" value="Unplaced"/>
</dbReference>
<dbReference type="EnsemblMetazoa" id="XM_022807547">
    <property type="protein sequence ID" value="XP_022663282"/>
    <property type="gene ID" value="LOC111251186"/>
</dbReference>
<dbReference type="InParanoid" id="A0A7M7K8Q2"/>
<keyword evidence="4" id="KW-1185">Reference proteome</keyword>
<name>A0A7M7K8Q2_VARDE</name>
<evidence type="ECO:0000256" key="1">
    <source>
        <dbReference type="SAM" id="MobiDB-lite"/>
    </source>
</evidence>
<protein>
    <submittedName>
        <fullName evidence="3">Uncharacterized protein</fullName>
    </submittedName>
</protein>
<dbReference type="KEGG" id="vde:111251186"/>
<sequence length="395" mass="42478">MADSNGDLTLNLAAEQSAVSKMRLLYLVFGLLAITTASTHFAGIVGAVKGVTALGDAVSRLVTTILPAGLLLPFAALGPLKLSLPMLLALKGMGFLKFKLLLTKVPLLSPVNIASAKFGLLRAKYGLGRTALSTVGKAKMGLIQLPVKLTAFKLGALAGTTAGAKAGLAAYKTRPKMGILKATLLPTTTLFSESRNLLNNISIPMKKITVQIQRDHKRNHAEPEAESGSEEPLYDQRHTMAPRPAPAYTPLPSPYTPAPPAYTPSAPAYVPAPLPEPIYRKRRSAYTVDDQLTVEALSSIFTYIQTYDSDRCVHRLVCELAVQPELAGTKFADVTQFMTSLPSDPAAPWMSYKNASATGSTSRNRTACRQHYNKCGRPTELLIETARRRLAGVDF</sequence>
<keyword evidence="2" id="KW-1133">Transmembrane helix</keyword>
<evidence type="ECO:0000313" key="3">
    <source>
        <dbReference type="EnsemblMetazoa" id="XP_022663282"/>
    </source>
</evidence>
<feature type="compositionally biased region" description="Acidic residues" evidence="1">
    <location>
        <begin position="224"/>
        <end position="233"/>
    </location>
</feature>
<evidence type="ECO:0000313" key="4">
    <source>
        <dbReference type="Proteomes" id="UP000594260"/>
    </source>
</evidence>
<dbReference type="OrthoDB" id="6515391at2759"/>
<reference evidence="3" key="1">
    <citation type="submission" date="2021-01" db="UniProtKB">
        <authorList>
            <consortium name="EnsemblMetazoa"/>
        </authorList>
    </citation>
    <scope>IDENTIFICATION</scope>
</reference>
<evidence type="ECO:0000256" key="2">
    <source>
        <dbReference type="SAM" id="Phobius"/>
    </source>
</evidence>
<dbReference type="GeneID" id="111251186"/>
<dbReference type="AlphaFoldDB" id="A0A7M7K8Q2"/>
<keyword evidence="2" id="KW-0472">Membrane</keyword>
<feature type="transmembrane region" description="Helical" evidence="2">
    <location>
        <begin position="24"/>
        <end position="48"/>
    </location>
</feature>
<dbReference type="InterPro" id="IPR006631">
    <property type="entry name" value="DM4_12"/>
</dbReference>
<proteinExistence type="predicted"/>
<keyword evidence="2" id="KW-0812">Transmembrane</keyword>